<dbReference type="PROSITE" id="PS50092">
    <property type="entry name" value="TSP1"/>
    <property type="match status" value="1"/>
</dbReference>
<evidence type="ECO:0000313" key="2">
    <source>
        <dbReference type="EMBL" id="KAK7604348.1"/>
    </source>
</evidence>
<dbReference type="SUPFAM" id="SSF82895">
    <property type="entry name" value="TSP-1 type 1 repeat"/>
    <property type="match status" value="1"/>
</dbReference>
<dbReference type="EMBL" id="JBBCAQ010000003">
    <property type="protein sequence ID" value="KAK7604348.1"/>
    <property type="molecule type" value="Genomic_DNA"/>
</dbReference>
<protein>
    <submittedName>
        <fullName evidence="2">Uncharacterized protein</fullName>
    </submittedName>
</protein>
<name>A0AAN9TUD6_9HEMI</name>
<dbReference type="Gene3D" id="2.20.100.10">
    <property type="entry name" value="Thrombospondin type-1 (TSP1) repeat"/>
    <property type="match status" value="1"/>
</dbReference>
<reference evidence="2 3" key="1">
    <citation type="submission" date="2024-03" db="EMBL/GenBank/DDBJ databases">
        <title>Adaptation during the transition from Ophiocordyceps entomopathogen to insect associate is accompanied by gene loss and intensified selection.</title>
        <authorList>
            <person name="Ward C.M."/>
            <person name="Onetto C.A."/>
            <person name="Borneman A.R."/>
        </authorList>
    </citation>
    <scope>NUCLEOTIDE SEQUENCE [LARGE SCALE GENOMIC DNA]</scope>
    <source>
        <strain evidence="2">AWRI1</strain>
        <tissue evidence="2">Single Adult Female</tissue>
    </source>
</reference>
<dbReference type="InterPro" id="IPR000884">
    <property type="entry name" value="TSP1_rpt"/>
</dbReference>
<dbReference type="AlphaFoldDB" id="A0AAN9TUD6"/>
<comment type="caution">
    <text evidence="2">The sequence shown here is derived from an EMBL/GenBank/DDBJ whole genome shotgun (WGS) entry which is preliminary data.</text>
</comment>
<dbReference type="FunFam" id="2.20.100.10:FF:000002">
    <property type="entry name" value="Unc-5 netrin receptor C"/>
    <property type="match status" value="1"/>
</dbReference>
<gene>
    <name evidence="2" type="ORF">V9T40_005534</name>
</gene>
<dbReference type="PANTHER" id="PTHR16311:SF3">
    <property type="entry name" value="THROMBOSPONDIN TYPE-1 DOMAIN-CONTAINING PROTEIN 1"/>
    <property type="match status" value="1"/>
</dbReference>
<dbReference type="SMART" id="SM00209">
    <property type="entry name" value="TSP1"/>
    <property type="match status" value="1"/>
</dbReference>
<evidence type="ECO:0000256" key="1">
    <source>
        <dbReference type="ARBA" id="ARBA00023157"/>
    </source>
</evidence>
<proteinExistence type="predicted"/>
<evidence type="ECO:0000313" key="3">
    <source>
        <dbReference type="Proteomes" id="UP001367676"/>
    </source>
</evidence>
<dbReference type="Pfam" id="PF00090">
    <property type="entry name" value="TSP_1"/>
    <property type="match status" value="1"/>
</dbReference>
<dbReference type="Proteomes" id="UP001367676">
    <property type="component" value="Unassembled WGS sequence"/>
</dbReference>
<dbReference type="PRINTS" id="PR01705">
    <property type="entry name" value="TSP1REPEAT"/>
</dbReference>
<dbReference type="InterPro" id="IPR036383">
    <property type="entry name" value="TSP1_rpt_sf"/>
</dbReference>
<dbReference type="InterPro" id="IPR038877">
    <property type="entry name" value="THSD1"/>
</dbReference>
<organism evidence="2 3">
    <name type="scientific">Parthenolecanium corni</name>
    <dbReference type="NCBI Taxonomy" id="536013"/>
    <lineage>
        <taxon>Eukaryota</taxon>
        <taxon>Metazoa</taxon>
        <taxon>Ecdysozoa</taxon>
        <taxon>Arthropoda</taxon>
        <taxon>Hexapoda</taxon>
        <taxon>Insecta</taxon>
        <taxon>Pterygota</taxon>
        <taxon>Neoptera</taxon>
        <taxon>Paraneoptera</taxon>
        <taxon>Hemiptera</taxon>
        <taxon>Sternorrhyncha</taxon>
        <taxon>Coccoidea</taxon>
        <taxon>Coccidae</taxon>
        <taxon>Parthenolecanium</taxon>
    </lineage>
</organism>
<keyword evidence="3" id="KW-1185">Reference proteome</keyword>
<accession>A0AAN9TUD6</accession>
<dbReference type="GO" id="GO:0071944">
    <property type="term" value="C:cell periphery"/>
    <property type="evidence" value="ECO:0007669"/>
    <property type="project" value="TreeGrafter"/>
</dbReference>
<sequence>MVTELAVNGGWGPWSQWSECSAHCGRGTSKRSRACNNPPPLNGGSFCSGPALQETKCISNCPVKIRNGPASDLSAVTNFTTLSRGGRR</sequence>
<dbReference type="PANTHER" id="PTHR16311">
    <property type="entry name" value="THROMBOSPONDIN TYPE I DOMAIN-CONTAINING 1"/>
    <property type="match status" value="1"/>
</dbReference>
<keyword evidence="1" id="KW-1015">Disulfide bond</keyword>